<gene>
    <name evidence="14" type="ORF">FHS49_000817</name>
</gene>
<evidence type="ECO:0000256" key="3">
    <source>
        <dbReference type="ARBA" id="ARBA00009347"/>
    </source>
</evidence>
<evidence type="ECO:0000259" key="12">
    <source>
        <dbReference type="Pfam" id="PF02770"/>
    </source>
</evidence>
<evidence type="ECO:0000256" key="7">
    <source>
        <dbReference type="ARBA" id="ARBA00037085"/>
    </source>
</evidence>
<evidence type="ECO:0000256" key="9">
    <source>
        <dbReference type="ARBA" id="ARBA00042660"/>
    </source>
</evidence>
<comment type="function">
    <text evidence="7">Catalyzes the dehydrogenation at the alpha-beta position of ACP-bound acyl chains. This results in the introduction of a double bond in the lipidic chain, which is further transferred to the epsilon-amino group of lysine residue in the mycobactin core by MbtK.</text>
</comment>
<sequence>MKLNTTIVAGEQLFTADHEAFRDQVRRFVRERVEPHAEEWNAAGMLPRSIWIEMGELGFLGTAYAECFGGSDVDLLYSVVLAEELTKTRVSGFSFAVCNHKDMSSNYMLDASQEIQDKYLPRVVSGELICGFALTEPSGGSDVAAIRTSAVRDDSDFVINGQKVFITNGISADLIIVVARTDPKPARPHEGISLFAVETTTSGFRKGAPLQKMGNRASDTAELFFEDMRVPAANLIGEEGKGWGLIMADLGIERLLSCGIYISACEEMLRITADYAQNRKVFGRSVSEFQVNAHKLAEMYTEVTLAKVFFYDVLRRYMAGENLIKEISMIKYIASDLANKIAYACVSLHGGWGYMKEYAISQWFTDVRLFNIGAGTSEIMKEIIVKQLFGSPEKAQK</sequence>
<feature type="domain" description="Acyl-CoA dehydrogenase/oxidase C-terminal" evidence="11">
    <location>
        <begin position="240"/>
        <end position="388"/>
    </location>
</feature>
<evidence type="ECO:0000256" key="1">
    <source>
        <dbReference type="ARBA" id="ARBA00001974"/>
    </source>
</evidence>
<protein>
    <recommendedName>
        <fullName evidence="8">Acyl-[acyl-carrier-protein] dehydrogenase MbtN</fullName>
    </recommendedName>
    <alternativeName>
        <fullName evidence="9">Mycobactin synthase protein N</fullName>
    </alternativeName>
</protein>
<evidence type="ECO:0000256" key="5">
    <source>
        <dbReference type="ARBA" id="ARBA00022827"/>
    </source>
</evidence>
<keyword evidence="5 10" id="KW-0274">FAD</keyword>
<dbReference type="Pfam" id="PF02771">
    <property type="entry name" value="Acyl-CoA_dh_N"/>
    <property type="match status" value="1"/>
</dbReference>
<feature type="domain" description="Acyl-CoA dehydrogenase/oxidase N-terminal" evidence="13">
    <location>
        <begin position="15"/>
        <end position="127"/>
    </location>
</feature>
<evidence type="ECO:0000259" key="11">
    <source>
        <dbReference type="Pfam" id="PF00441"/>
    </source>
</evidence>
<dbReference type="GO" id="GO:0050660">
    <property type="term" value="F:flavin adenine dinucleotide binding"/>
    <property type="evidence" value="ECO:0007669"/>
    <property type="project" value="InterPro"/>
</dbReference>
<name>A0A7W9AG46_9SPHN</name>
<evidence type="ECO:0000256" key="2">
    <source>
        <dbReference type="ARBA" id="ARBA00005102"/>
    </source>
</evidence>
<dbReference type="Gene3D" id="2.40.110.10">
    <property type="entry name" value="Butyryl-CoA Dehydrogenase, subunit A, domain 2"/>
    <property type="match status" value="1"/>
</dbReference>
<reference evidence="14 15" key="1">
    <citation type="submission" date="2020-08" db="EMBL/GenBank/DDBJ databases">
        <title>Genomic Encyclopedia of Type Strains, Phase IV (KMG-IV): sequencing the most valuable type-strain genomes for metagenomic binning, comparative biology and taxonomic classification.</title>
        <authorList>
            <person name="Goeker M."/>
        </authorList>
    </citation>
    <scope>NUCLEOTIDE SEQUENCE [LARGE SCALE GENOMIC DNA]</scope>
    <source>
        <strain evidence="14 15">DSM 25079</strain>
    </source>
</reference>
<dbReference type="InterPro" id="IPR050741">
    <property type="entry name" value="Acyl-CoA_dehydrogenase"/>
</dbReference>
<accession>A0A7W9AG46</accession>
<dbReference type="PROSITE" id="PS00072">
    <property type="entry name" value="ACYL_COA_DH_1"/>
    <property type="match status" value="1"/>
</dbReference>
<organism evidence="14 15">
    <name type="scientific">Sphingobium boeckii</name>
    <dbReference type="NCBI Taxonomy" id="1082345"/>
    <lineage>
        <taxon>Bacteria</taxon>
        <taxon>Pseudomonadati</taxon>
        <taxon>Pseudomonadota</taxon>
        <taxon>Alphaproteobacteria</taxon>
        <taxon>Sphingomonadales</taxon>
        <taxon>Sphingomonadaceae</taxon>
        <taxon>Sphingobium</taxon>
    </lineage>
</organism>
<dbReference type="InterPro" id="IPR006089">
    <property type="entry name" value="Acyl-CoA_DH_CS"/>
</dbReference>
<dbReference type="InterPro" id="IPR046373">
    <property type="entry name" value="Acyl-CoA_Oxase/DH_mid-dom_sf"/>
</dbReference>
<feature type="domain" description="Acyl-CoA oxidase/dehydrogenase middle" evidence="12">
    <location>
        <begin position="131"/>
        <end position="228"/>
    </location>
</feature>
<evidence type="ECO:0000259" key="13">
    <source>
        <dbReference type="Pfam" id="PF02771"/>
    </source>
</evidence>
<keyword evidence="15" id="KW-1185">Reference proteome</keyword>
<dbReference type="Gene3D" id="1.10.540.10">
    <property type="entry name" value="Acyl-CoA dehydrogenase/oxidase, N-terminal domain"/>
    <property type="match status" value="1"/>
</dbReference>
<dbReference type="AlphaFoldDB" id="A0A7W9AG46"/>
<dbReference type="InterPro" id="IPR013786">
    <property type="entry name" value="AcylCoA_DH/ox_N"/>
</dbReference>
<dbReference type="InterPro" id="IPR006091">
    <property type="entry name" value="Acyl-CoA_Oxase/DH_mid-dom"/>
</dbReference>
<proteinExistence type="inferred from homology"/>
<dbReference type="Gene3D" id="1.20.140.10">
    <property type="entry name" value="Butyryl-CoA Dehydrogenase, subunit A, domain 3"/>
    <property type="match status" value="1"/>
</dbReference>
<evidence type="ECO:0000256" key="8">
    <source>
        <dbReference type="ARBA" id="ARBA00040394"/>
    </source>
</evidence>
<dbReference type="RefSeq" id="WP_184015462.1">
    <property type="nucleotide sequence ID" value="NZ_JACIJC010000001.1"/>
</dbReference>
<comment type="caution">
    <text evidence="14">The sequence shown here is derived from an EMBL/GenBank/DDBJ whole genome shotgun (WGS) entry which is preliminary data.</text>
</comment>
<evidence type="ECO:0000256" key="6">
    <source>
        <dbReference type="ARBA" id="ARBA00023002"/>
    </source>
</evidence>
<dbReference type="GO" id="GO:0003995">
    <property type="term" value="F:acyl-CoA dehydrogenase activity"/>
    <property type="evidence" value="ECO:0007669"/>
    <property type="project" value="InterPro"/>
</dbReference>
<comment type="similarity">
    <text evidence="3 10">Belongs to the acyl-CoA dehydrogenase family.</text>
</comment>
<dbReference type="EMBL" id="JACIJC010000001">
    <property type="protein sequence ID" value="MBB5684826.1"/>
    <property type="molecule type" value="Genomic_DNA"/>
</dbReference>
<dbReference type="InterPro" id="IPR037069">
    <property type="entry name" value="AcylCoA_DH/ox_N_sf"/>
</dbReference>
<dbReference type="InterPro" id="IPR009075">
    <property type="entry name" value="AcylCo_DH/oxidase_C"/>
</dbReference>
<keyword evidence="4 10" id="KW-0285">Flavoprotein</keyword>
<dbReference type="FunFam" id="2.40.110.10:FF:000002">
    <property type="entry name" value="Acyl-CoA dehydrogenase fadE12"/>
    <property type="match status" value="1"/>
</dbReference>
<dbReference type="GO" id="GO:0033539">
    <property type="term" value="P:fatty acid beta-oxidation using acyl-CoA dehydrogenase"/>
    <property type="evidence" value="ECO:0007669"/>
    <property type="project" value="TreeGrafter"/>
</dbReference>
<dbReference type="PANTHER" id="PTHR48083:SF20">
    <property type="entry name" value="LONG-CHAIN SPECIFIC ACYL-COA DEHYDROGENASE, MITOCHONDRIAL"/>
    <property type="match status" value="1"/>
</dbReference>
<dbReference type="SUPFAM" id="SSF47203">
    <property type="entry name" value="Acyl-CoA dehydrogenase C-terminal domain-like"/>
    <property type="match status" value="1"/>
</dbReference>
<comment type="pathway">
    <text evidence="2">Siderophore biosynthesis; mycobactin biosynthesis.</text>
</comment>
<evidence type="ECO:0000256" key="4">
    <source>
        <dbReference type="ARBA" id="ARBA00022630"/>
    </source>
</evidence>
<dbReference type="Pfam" id="PF02770">
    <property type="entry name" value="Acyl-CoA_dh_M"/>
    <property type="match status" value="1"/>
</dbReference>
<dbReference type="GO" id="GO:0005737">
    <property type="term" value="C:cytoplasm"/>
    <property type="evidence" value="ECO:0007669"/>
    <property type="project" value="TreeGrafter"/>
</dbReference>
<comment type="cofactor">
    <cofactor evidence="1 10">
        <name>FAD</name>
        <dbReference type="ChEBI" id="CHEBI:57692"/>
    </cofactor>
</comment>
<dbReference type="Proteomes" id="UP000549617">
    <property type="component" value="Unassembled WGS sequence"/>
</dbReference>
<dbReference type="SUPFAM" id="SSF56645">
    <property type="entry name" value="Acyl-CoA dehydrogenase NM domain-like"/>
    <property type="match status" value="1"/>
</dbReference>
<evidence type="ECO:0000313" key="14">
    <source>
        <dbReference type="EMBL" id="MBB5684826.1"/>
    </source>
</evidence>
<evidence type="ECO:0000256" key="10">
    <source>
        <dbReference type="RuleBase" id="RU362125"/>
    </source>
</evidence>
<dbReference type="PANTHER" id="PTHR48083">
    <property type="entry name" value="MEDIUM-CHAIN SPECIFIC ACYL-COA DEHYDROGENASE, MITOCHONDRIAL-RELATED"/>
    <property type="match status" value="1"/>
</dbReference>
<dbReference type="InterPro" id="IPR036250">
    <property type="entry name" value="AcylCo_DH-like_C"/>
</dbReference>
<evidence type="ECO:0000313" key="15">
    <source>
        <dbReference type="Proteomes" id="UP000549617"/>
    </source>
</evidence>
<keyword evidence="6 10" id="KW-0560">Oxidoreductase</keyword>
<dbReference type="Pfam" id="PF00441">
    <property type="entry name" value="Acyl-CoA_dh_1"/>
    <property type="match status" value="1"/>
</dbReference>
<dbReference type="InterPro" id="IPR009100">
    <property type="entry name" value="AcylCoA_DH/oxidase_NM_dom_sf"/>
</dbReference>